<dbReference type="OrthoDB" id="8300194at2759"/>
<accession>A0A8K0SAU7</accession>
<dbReference type="EMBL" id="JAGPNK010000020">
    <property type="protein sequence ID" value="KAH7305030.1"/>
    <property type="molecule type" value="Genomic_DNA"/>
</dbReference>
<organism evidence="1 2">
    <name type="scientific">Stachybotrys elegans</name>
    <dbReference type="NCBI Taxonomy" id="80388"/>
    <lineage>
        <taxon>Eukaryota</taxon>
        <taxon>Fungi</taxon>
        <taxon>Dikarya</taxon>
        <taxon>Ascomycota</taxon>
        <taxon>Pezizomycotina</taxon>
        <taxon>Sordariomycetes</taxon>
        <taxon>Hypocreomycetidae</taxon>
        <taxon>Hypocreales</taxon>
        <taxon>Stachybotryaceae</taxon>
        <taxon>Stachybotrys</taxon>
    </lineage>
</organism>
<dbReference type="AlphaFoldDB" id="A0A8K0SAU7"/>
<name>A0A8K0SAU7_9HYPO</name>
<evidence type="ECO:0000313" key="2">
    <source>
        <dbReference type="Proteomes" id="UP000813444"/>
    </source>
</evidence>
<reference evidence="1" key="1">
    <citation type="journal article" date="2021" name="Nat. Commun.">
        <title>Genetic determinants of endophytism in the Arabidopsis root mycobiome.</title>
        <authorList>
            <person name="Mesny F."/>
            <person name="Miyauchi S."/>
            <person name="Thiergart T."/>
            <person name="Pickel B."/>
            <person name="Atanasova L."/>
            <person name="Karlsson M."/>
            <person name="Huettel B."/>
            <person name="Barry K.W."/>
            <person name="Haridas S."/>
            <person name="Chen C."/>
            <person name="Bauer D."/>
            <person name="Andreopoulos W."/>
            <person name="Pangilinan J."/>
            <person name="LaButti K."/>
            <person name="Riley R."/>
            <person name="Lipzen A."/>
            <person name="Clum A."/>
            <person name="Drula E."/>
            <person name="Henrissat B."/>
            <person name="Kohler A."/>
            <person name="Grigoriev I.V."/>
            <person name="Martin F.M."/>
            <person name="Hacquard S."/>
        </authorList>
    </citation>
    <scope>NUCLEOTIDE SEQUENCE</scope>
    <source>
        <strain evidence="1">MPI-CAGE-CH-0235</strain>
    </source>
</reference>
<sequence length="61" mass="6389">MAHPYIPPKCSMDNQHDGTEHLAINNGAAEMAIALATKKLLQLKSGKAVASTGWSVITSLG</sequence>
<evidence type="ECO:0000313" key="1">
    <source>
        <dbReference type="EMBL" id="KAH7305030.1"/>
    </source>
</evidence>
<proteinExistence type="predicted"/>
<dbReference type="Proteomes" id="UP000813444">
    <property type="component" value="Unassembled WGS sequence"/>
</dbReference>
<comment type="caution">
    <text evidence="1">The sequence shown here is derived from an EMBL/GenBank/DDBJ whole genome shotgun (WGS) entry which is preliminary data.</text>
</comment>
<keyword evidence="2" id="KW-1185">Reference proteome</keyword>
<protein>
    <submittedName>
        <fullName evidence="1">Uncharacterized protein</fullName>
    </submittedName>
</protein>
<gene>
    <name evidence="1" type="ORF">B0I35DRAFT_444678</name>
</gene>